<reference evidence="2" key="1">
    <citation type="submission" date="2022-11" db="UniProtKB">
        <authorList>
            <consortium name="WormBaseParasite"/>
        </authorList>
    </citation>
    <scope>IDENTIFICATION</scope>
</reference>
<protein>
    <submittedName>
        <fullName evidence="2">Uncharacterized protein</fullName>
    </submittedName>
</protein>
<organism evidence="1 2">
    <name type="scientific">Panagrolaimus sp. JU765</name>
    <dbReference type="NCBI Taxonomy" id="591449"/>
    <lineage>
        <taxon>Eukaryota</taxon>
        <taxon>Metazoa</taxon>
        <taxon>Ecdysozoa</taxon>
        <taxon>Nematoda</taxon>
        <taxon>Chromadorea</taxon>
        <taxon>Rhabditida</taxon>
        <taxon>Tylenchina</taxon>
        <taxon>Panagrolaimomorpha</taxon>
        <taxon>Panagrolaimoidea</taxon>
        <taxon>Panagrolaimidae</taxon>
        <taxon>Panagrolaimus</taxon>
    </lineage>
</organism>
<name>A0AC34QI18_9BILA</name>
<proteinExistence type="predicted"/>
<dbReference type="WBParaSite" id="JU765_v2.g16455.t1">
    <property type="protein sequence ID" value="JU765_v2.g16455.t1"/>
    <property type="gene ID" value="JU765_v2.g16455"/>
</dbReference>
<dbReference type="Proteomes" id="UP000887576">
    <property type="component" value="Unplaced"/>
</dbReference>
<sequence>MPDNITKCGVTYDDYKLLLNKYQNVIKKLEECRSFNESLHEMYLELVKEHQNALDLLKKNCIQKPQDVKLSPTTFTLTDSDKTDLTPQQIKKRNELIRRSNVRLLKIKEASKQRAVVAAAMREFGRLNLSGYDSTIHDLSDFAALAAKMNSIEAFPMCEIRRETYNRLVHFGVFEDFKHKQRERECKALCALLSACAAEETRRKLLSCNLYEKPINVEKFRRHLC</sequence>
<accession>A0AC34QI18</accession>
<evidence type="ECO:0000313" key="1">
    <source>
        <dbReference type="Proteomes" id="UP000887576"/>
    </source>
</evidence>
<evidence type="ECO:0000313" key="2">
    <source>
        <dbReference type="WBParaSite" id="JU765_v2.g16455.t1"/>
    </source>
</evidence>